<evidence type="ECO:0000313" key="13">
    <source>
        <dbReference type="EMBL" id="CAB3776274.1"/>
    </source>
</evidence>
<comment type="subcellular location">
    <subcellularLocation>
        <location evidence="10">Cell inner membrane</location>
        <topology evidence="10">Multi-pass membrane protein</topology>
    </subcellularLocation>
    <subcellularLocation>
        <location evidence="2">Cell membrane</location>
        <topology evidence="2">Multi-pass membrane protein</topology>
    </subcellularLocation>
</comment>
<dbReference type="InterPro" id="IPR018076">
    <property type="entry name" value="T2SS_GspF_dom"/>
</dbReference>
<feature type="domain" description="Type II secretion system protein GspF" evidence="12">
    <location>
        <begin position="58"/>
        <end position="181"/>
    </location>
</feature>
<dbReference type="RefSeq" id="WP_175102685.1">
    <property type="nucleotide sequence ID" value="NZ_CADIKM010000001.1"/>
</dbReference>
<keyword evidence="4 10" id="KW-0813">Transport</keyword>
<keyword evidence="8 11" id="KW-0472">Membrane</keyword>
<dbReference type="InterPro" id="IPR001992">
    <property type="entry name" value="T2SS_GspF/T4SS_PilC_CS"/>
</dbReference>
<dbReference type="Proteomes" id="UP000494115">
    <property type="component" value="Unassembled WGS sequence"/>
</dbReference>
<dbReference type="GO" id="GO:0009306">
    <property type="term" value="P:protein secretion"/>
    <property type="evidence" value="ECO:0007669"/>
    <property type="project" value="InterPro"/>
</dbReference>
<dbReference type="PANTHER" id="PTHR30012:SF0">
    <property type="entry name" value="TYPE II SECRETION SYSTEM PROTEIN F-RELATED"/>
    <property type="match status" value="1"/>
</dbReference>
<evidence type="ECO:0000259" key="12">
    <source>
        <dbReference type="Pfam" id="PF00482"/>
    </source>
</evidence>
<evidence type="ECO:0000256" key="6">
    <source>
        <dbReference type="ARBA" id="ARBA00022692"/>
    </source>
</evidence>
<gene>
    <name evidence="13" type="primary">gspF_1</name>
    <name evidence="13" type="ORF">LMG28138_00117</name>
</gene>
<evidence type="ECO:0000256" key="3">
    <source>
        <dbReference type="ARBA" id="ARBA00005745"/>
    </source>
</evidence>
<feature type="transmembrane region" description="Helical" evidence="11">
    <location>
        <begin position="266"/>
        <end position="285"/>
    </location>
</feature>
<dbReference type="InterPro" id="IPR003004">
    <property type="entry name" value="GspF/PilC"/>
</dbReference>
<evidence type="ECO:0000256" key="1">
    <source>
        <dbReference type="ARBA" id="ARBA00002684"/>
    </source>
</evidence>
<feature type="transmembrane region" description="Helical" evidence="11">
    <location>
        <begin position="211"/>
        <end position="230"/>
    </location>
</feature>
<evidence type="ECO:0000256" key="11">
    <source>
        <dbReference type="SAM" id="Phobius"/>
    </source>
</evidence>
<dbReference type="EMBL" id="CADIKM010000001">
    <property type="protein sequence ID" value="CAB3776274.1"/>
    <property type="molecule type" value="Genomic_DNA"/>
</dbReference>
<evidence type="ECO:0000313" key="14">
    <source>
        <dbReference type="Proteomes" id="UP000494115"/>
    </source>
</evidence>
<name>A0A6S7B157_9BURK</name>
<evidence type="ECO:0000256" key="10">
    <source>
        <dbReference type="RuleBase" id="RU003923"/>
    </source>
</evidence>
<dbReference type="GO" id="GO:0005886">
    <property type="term" value="C:plasma membrane"/>
    <property type="evidence" value="ECO:0007669"/>
    <property type="project" value="UniProtKB-SubCell"/>
</dbReference>
<dbReference type="InterPro" id="IPR042094">
    <property type="entry name" value="T2SS_GspF_sf"/>
</dbReference>
<dbReference type="Pfam" id="PF00482">
    <property type="entry name" value="T2SSF"/>
    <property type="match status" value="2"/>
</dbReference>
<feature type="transmembrane region" description="Helical" evidence="11">
    <location>
        <begin position="158"/>
        <end position="179"/>
    </location>
</feature>
<evidence type="ECO:0000256" key="8">
    <source>
        <dbReference type="ARBA" id="ARBA00023136"/>
    </source>
</evidence>
<evidence type="ECO:0000256" key="9">
    <source>
        <dbReference type="ARBA" id="ARBA00030750"/>
    </source>
</evidence>
<feature type="domain" description="Type II secretion system protein GspF" evidence="12">
    <location>
        <begin position="260"/>
        <end position="381"/>
    </location>
</feature>
<reference evidence="13 14" key="1">
    <citation type="submission" date="2020-04" db="EMBL/GenBank/DDBJ databases">
        <authorList>
            <person name="De Canck E."/>
        </authorList>
    </citation>
    <scope>NUCLEOTIDE SEQUENCE [LARGE SCALE GENOMIC DNA]</scope>
    <source>
        <strain evidence="13 14">LMG 28138</strain>
    </source>
</reference>
<protein>
    <recommendedName>
        <fullName evidence="9">General secretion pathway protein F</fullName>
    </recommendedName>
</protein>
<dbReference type="PROSITE" id="PS00874">
    <property type="entry name" value="T2SP_F"/>
    <property type="match status" value="1"/>
</dbReference>
<organism evidence="13 14">
    <name type="scientific">Pararobbsia alpina</name>
    <dbReference type="NCBI Taxonomy" id="621374"/>
    <lineage>
        <taxon>Bacteria</taxon>
        <taxon>Pseudomonadati</taxon>
        <taxon>Pseudomonadota</taxon>
        <taxon>Betaproteobacteria</taxon>
        <taxon>Burkholderiales</taxon>
        <taxon>Burkholderiaceae</taxon>
        <taxon>Pararobbsia</taxon>
    </lineage>
</organism>
<evidence type="ECO:0000256" key="4">
    <source>
        <dbReference type="ARBA" id="ARBA00022448"/>
    </source>
</evidence>
<keyword evidence="7 11" id="KW-1133">Transmembrane helix</keyword>
<dbReference type="AlphaFoldDB" id="A0A6S7B157"/>
<sequence>MLFKVTVFDAGQFQTVSVDARDEPEVHRLMKAKGSRVLACRKVPRTRRRRHAFSLALFTQELIALLQAGLSLVESVETLREKSPDGESREVLTQMIDGLYQGLPLSRVLGQMPLYFPALYAATVSSSERTGHLAEALGRYHHYETRLSAVRKKVVSALIYPAVVIAIGGGIMVFLLFFVIPRFSEIYASMRELPAAARVLLWWGIAVKHHGGWIALGIAAAFAAVVSIFLHPACRAWMARQLWRIPQLRAYQHLFSLTRFYRTTGLLLAGGLPVVTAMSMAAQLLPAPMRKRLGNAIEDVRAGQSLSSTLPRYGLTTPVAERLLRVGEQSGELATMCERAALFCDDELDKAIDMVTKLVEPVLMLVVGILVGGIVFLLYMPIFQLAGNMQ</sequence>
<feature type="transmembrane region" description="Helical" evidence="11">
    <location>
        <begin position="362"/>
        <end position="382"/>
    </location>
</feature>
<keyword evidence="6 10" id="KW-0812">Transmembrane</keyword>
<dbReference type="PRINTS" id="PR00812">
    <property type="entry name" value="BCTERIALGSPF"/>
</dbReference>
<evidence type="ECO:0000256" key="2">
    <source>
        <dbReference type="ARBA" id="ARBA00004651"/>
    </source>
</evidence>
<accession>A0A6S7B157</accession>
<evidence type="ECO:0000256" key="5">
    <source>
        <dbReference type="ARBA" id="ARBA00022475"/>
    </source>
</evidence>
<keyword evidence="5" id="KW-1003">Cell membrane</keyword>
<comment type="similarity">
    <text evidence="3 10">Belongs to the GSP F family.</text>
</comment>
<evidence type="ECO:0000256" key="7">
    <source>
        <dbReference type="ARBA" id="ARBA00022989"/>
    </source>
</evidence>
<keyword evidence="14" id="KW-1185">Reference proteome</keyword>
<comment type="function">
    <text evidence="1">Component of the type II secretion system inner membrane complex required for the energy-dependent secretion of extracellular factors such as proteases and toxins from the periplasm.</text>
</comment>
<proteinExistence type="inferred from homology"/>
<dbReference type="Gene3D" id="1.20.81.30">
    <property type="entry name" value="Type II secretion system (T2SS), domain F"/>
    <property type="match status" value="2"/>
</dbReference>
<dbReference type="PANTHER" id="PTHR30012">
    <property type="entry name" value="GENERAL SECRETION PATHWAY PROTEIN"/>
    <property type="match status" value="1"/>
</dbReference>